<dbReference type="EMBL" id="CP072110">
    <property type="protein sequence ID" value="QTH63654.1"/>
    <property type="molecule type" value="Genomic_DNA"/>
</dbReference>
<protein>
    <recommendedName>
        <fullName evidence="3">Lipoprotein</fullName>
    </recommendedName>
</protein>
<accession>A0A975DBE0</accession>
<dbReference type="Proteomes" id="UP000682739">
    <property type="component" value="Chromosome"/>
</dbReference>
<dbReference type="KEGG" id="psym:J1N51_13165"/>
<dbReference type="PROSITE" id="PS51257">
    <property type="entry name" value="PROKAR_LIPOPROTEIN"/>
    <property type="match status" value="1"/>
</dbReference>
<reference evidence="1" key="1">
    <citation type="submission" date="2021-03" db="EMBL/GenBank/DDBJ databases">
        <title>Description of Psychrosphaera ytuae sp. nov. isolated from deep sea sediment of South China Sea.</title>
        <authorList>
            <person name="Zhang J."/>
            <person name="Xu X.-D."/>
        </authorList>
    </citation>
    <scope>NUCLEOTIDE SEQUENCE</scope>
    <source>
        <strain evidence="1">MTZ26</strain>
    </source>
</reference>
<gene>
    <name evidence="1" type="ORF">J1N51_13165</name>
</gene>
<keyword evidence="2" id="KW-1185">Reference proteome</keyword>
<evidence type="ECO:0008006" key="3">
    <source>
        <dbReference type="Google" id="ProtNLM"/>
    </source>
</evidence>
<evidence type="ECO:0000313" key="2">
    <source>
        <dbReference type="Proteomes" id="UP000682739"/>
    </source>
</evidence>
<proteinExistence type="predicted"/>
<organism evidence="1 2">
    <name type="scientific">Psychrosphaera ytuae</name>
    <dbReference type="NCBI Taxonomy" id="2820710"/>
    <lineage>
        <taxon>Bacteria</taxon>
        <taxon>Pseudomonadati</taxon>
        <taxon>Pseudomonadota</taxon>
        <taxon>Gammaproteobacteria</taxon>
        <taxon>Alteromonadales</taxon>
        <taxon>Pseudoalteromonadaceae</taxon>
        <taxon>Psychrosphaera</taxon>
    </lineage>
</organism>
<dbReference type="AlphaFoldDB" id="A0A975DBE0"/>
<dbReference type="RefSeq" id="WP_208831709.1">
    <property type="nucleotide sequence ID" value="NZ_CP072110.1"/>
</dbReference>
<name>A0A975DBE0_9GAMM</name>
<evidence type="ECO:0000313" key="1">
    <source>
        <dbReference type="EMBL" id="QTH63654.1"/>
    </source>
</evidence>
<sequence>MTKNKLKELVLVSLTFGMVACSEEFIFDAHNDPFVRVGISTGAIQCQYEGNNIAVSKAYLTGQGISVEAAFCGYTLTNYPAVCGAGTSDIHVFEINRDELAEAENLGFVAVSSYENGWKKTTCPND</sequence>